<evidence type="ECO:0000259" key="4">
    <source>
        <dbReference type="PROSITE" id="PS01124"/>
    </source>
</evidence>
<dbReference type="InterPro" id="IPR050204">
    <property type="entry name" value="AraC_XylS_family_regulators"/>
</dbReference>
<evidence type="ECO:0000313" key="5">
    <source>
        <dbReference type="EMBL" id="MDW5595693.1"/>
    </source>
</evidence>
<evidence type="ECO:0000256" key="1">
    <source>
        <dbReference type="ARBA" id="ARBA00023015"/>
    </source>
</evidence>
<evidence type="ECO:0000256" key="3">
    <source>
        <dbReference type="ARBA" id="ARBA00023163"/>
    </source>
</evidence>
<keyword evidence="6" id="KW-1185">Reference proteome</keyword>
<reference evidence="5 6" key="2">
    <citation type="submission" date="2023-10" db="EMBL/GenBank/DDBJ databases">
        <authorList>
            <person name="Han X.F."/>
        </authorList>
    </citation>
    <scope>NUCLEOTIDE SEQUENCE [LARGE SCALE GENOMIC DNA]</scope>
    <source>
        <strain evidence="5 6">KCTC 39840</strain>
    </source>
</reference>
<name>A0ABU4HQX4_9ACTN</name>
<dbReference type="SMART" id="SM00342">
    <property type="entry name" value="HTH_ARAC"/>
    <property type="match status" value="1"/>
</dbReference>
<dbReference type="InterPro" id="IPR046532">
    <property type="entry name" value="DUF6597"/>
</dbReference>
<keyword evidence="3" id="KW-0804">Transcription</keyword>
<dbReference type="InterPro" id="IPR018060">
    <property type="entry name" value="HTH_AraC"/>
</dbReference>
<keyword evidence="2" id="KW-0238">DNA-binding</keyword>
<dbReference type="SUPFAM" id="SSF46689">
    <property type="entry name" value="Homeodomain-like"/>
    <property type="match status" value="1"/>
</dbReference>
<organism evidence="5 6">
    <name type="scientific">Conexibacter stalactiti</name>
    <dbReference type="NCBI Taxonomy" id="1940611"/>
    <lineage>
        <taxon>Bacteria</taxon>
        <taxon>Bacillati</taxon>
        <taxon>Actinomycetota</taxon>
        <taxon>Thermoleophilia</taxon>
        <taxon>Solirubrobacterales</taxon>
        <taxon>Conexibacteraceae</taxon>
        <taxon>Conexibacter</taxon>
    </lineage>
</organism>
<dbReference type="RefSeq" id="WP_318598029.1">
    <property type="nucleotide sequence ID" value="NZ_JAWSTH010000038.1"/>
</dbReference>
<dbReference type="PANTHER" id="PTHR46796:SF15">
    <property type="entry name" value="BLL1074 PROTEIN"/>
    <property type="match status" value="1"/>
</dbReference>
<proteinExistence type="predicted"/>
<accession>A0ABU4HQX4</accession>
<sequence>MPVPAIETARHSSPLGSWEMAYRGPAPLLRDVVQHYVGWDERTPLPLRRRQMPIGAVPVIVSFGLPFDLLDPADPDGGTRRRRVSFVAGLHDEYAIVEHDGLSRGVEIYFTPLGARRVLGQPLRELANAVVALEDVLGERAAGELVERLATAPGWRERFALLDVAICARLADAPPPLPSVAWAWRRLEESGGRLAIGALAQELGCSRRHLVAQMREQLGLPPKTLARIVRFNRVVGLLQQDDGARLAEIALHCGYYDQAHLNRDFRAFAGDPPSAFFARRLPDGAGFAA</sequence>
<dbReference type="Proteomes" id="UP001284601">
    <property type="component" value="Unassembled WGS sequence"/>
</dbReference>
<dbReference type="PROSITE" id="PS01124">
    <property type="entry name" value="HTH_ARAC_FAMILY_2"/>
    <property type="match status" value="1"/>
</dbReference>
<protein>
    <submittedName>
        <fullName evidence="5">Helix-turn-helix domain-containing protein</fullName>
    </submittedName>
</protein>
<evidence type="ECO:0000256" key="2">
    <source>
        <dbReference type="ARBA" id="ARBA00023125"/>
    </source>
</evidence>
<reference evidence="6" key="1">
    <citation type="submission" date="2023-07" db="EMBL/GenBank/DDBJ databases">
        <title>Conexibacter stalactiti sp. nov., isolated from stalactites in a lava cave and emended description of the genus Conexibacter.</title>
        <authorList>
            <person name="Lee S.D."/>
        </authorList>
    </citation>
    <scope>NUCLEOTIDE SEQUENCE [LARGE SCALE GENOMIC DNA]</scope>
    <source>
        <strain evidence="6">KCTC 39840</strain>
    </source>
</reference>
<gene>
    <name evidence="5" type="ORF">R7226_15190</name>
</gene>
<evidence type="ECO:0000313" key="6">
    <source>
        <dbReference type="Proteomes" id="UP001284601"/>
    </source>
</evidence>
<dbReference type="Gene3D" id="1.10.10.60">
    <property type="entry name" value="Homeodomain-like"/>
    <property type="match status" value="1"/>
</dbReference>
<comment type="caution">
    <text evidence="5">The sequence shown here is derived from an EMBL/GenBank/DDBJ whole genome shotgun (WGS) entry which is preliminary data.</text>
</comment>
<keyword evidence="1" id="KW-0805">Transcription regulation</keyword>
<dbReference type="Pfam" id="PF20240">
    <property type="entry name" value="DUF6597"/>
    <property type="match status" value="1"/>
</dbReference>
<dbReference type="InterPro" id="IPR009057">
    <property type="entry name" value="Homeodomain-like_sf"/>
</dbReference>
<feature type="domain" description="HTH araC/xylS-type" evidence="4">
    <location>
        <begin position="177"/>
        <end position="279"/>
    </location>
</feature>
<dbReference type="PANTHER" id="PTHR46796">
    <property type="entry name" value="HTH-TYPE TRANSCRIPTIONAL ACTIVATOR RHAS-RELATED"/>
    <property type="match status" value="1"/>
</dbReference>
<dbReference type="EMBL" id="JAWSTH010000038">
    <property type="protein sequence ID" value="MDW5595693.1"/>
    <property type="molecule type" value="Genomic_DNA"/>
</dbReference>
<dbReference type="Pfam" id="PF12833">
    <property type="entry name" value="HTH_18"/>
    <property type="match status" value="1"/>
</dbReference>